<evidence type="ECO:0000313" key="2">
    <source>
        <dbReference type="Proteomes" id="UP000774617"/>
    </source>
</evidence>
<proteinExistence type="predicted"/>
<accession>A0ABQ8FTC4</accession>
<keyword evidence="2" id="KW-1185">Reference proteome</keyword>
<protein>
    <submittedName>
        <fullName evidence="1">Uncharacterized protein</fullName>
    </submittedName>
</protein>
<dbReference type="SUPFAM" id="SSF48264">
    <property type="entry name" value="Cytochrome P450"/>
    <property type="match status" value="1"/>
</dbReference>
<organism evidence="1 2">
    <name type="scientific">Macrophomina phaseolina</name>
    <dbReference type="NCBI Taxonomy" id="35725"/>
    <lineage>
        <taxon>Eukaryota</taxon>
        <taxon>Fungi</taxon>
        <taxon>Dikarya</taxon>
        <taxon>Ascomycota</taxon>
        <taxon>Pezizomycotina</taxon>
        <taxon>Dothideomycetes</taxon>
        <taxon>Dothideomycetes incertae sedis</taxon>
        <taxon>Botryosphaeriales</taxon>
        <taxon>Botryosphaeriaceae</taxon>
        <taxon>Macrophomina</taxon>
    </lineage>
</organism>
<evidence type="ECO:0000313" key="1">
    <source>
        <dbReference type="EMBL" id="KAH7012356.1"/>
    </source>
</evidence>
<gene>
    <name evidence="1" type="ORF">B0J12DRAFT_790890</name>
</gene>
<dbReference type="InterPro" id="IPR036396">
    <property type="entry name" value="Cyt_P450_sf"/>
</dbReference>
<comment type="caution">
    <text evidence="1">The sequence shown here is derived from an EMBL/GenBank/DDBJ whole genome shotgun (WGS) entry which is preliminary data.</text>
</comment>
<sequence>MDKKKTKRARISTLLTTTKQTLQPAPLTPLRHIPGPRYAALTSLPLKLVSLRGRRLHHIHALHLRHGPTARIAPSEVDFASLPAFPPTHRGRRRHRQHDPKVHAARRSLFARAFTKTDLRASWDGVVRAKAECAGGRMREEASGREDGAVNVFKWWTLMMVDVVGQYTQELEGLERSGAVGAFRAELPLLHDSLRASGMPSISRFLRAFVGRPAAGSGKTAIALTHLM</sequence>
<dbReference type="Gene3D" id="1.10.630.10">
    <property type="entry name" value="Cytochrome P450"/>
    <property type="match status" value="1"/>
</dbReference>
<dbReference type="Proteomes" id="UP000774617">
    <property type="component" value="Unassembled WGS sequence"/>
</dbReference>
<name>A0ABQ8FTC4_9PEZI</name>
<reference evidence="1 2" key="1">
    <citation type="journal article" date="2021" name="Nat. Commun.">
        <title>Genetic determinants of endophytism in the Arabidopsis root mycobiome.</title>
        <authorList>
            <person name="Mesny F."/>
            <person name="Miyauchi S."/>
            <person name="Thiergart T."/>
            <person name="Pickel B."/>
            <person name="Atanasova L."/>
            <person name="Karlsson M."/>
            <person name="Huettel B."/>
            <person name="Barry K.W."/>
            <person name="Haridas S."/>
            <person name="Chen C."/>
            <person name="Bauer D."/>
            <person name="Andreopoulos W."/>
            <person name="Pangilinan J."/>
            <person name="LaButti K."/>
            <person name="Riley R."/>
            <person name="Lipzen A."/>
            <person name="Clum A."/>
            <person name="Drula E."/>
            <person name="Henrissat B."/>
            <person name="Kohler A."/>
            <person name="Grigoriev I.V."/>
            <person name="Martin F.M."/>
            <person name="Hacquard S."/>
        </authorList>
    </citation>
    <scope>NUCLEOTIDE SEQUENCE [LARGE SCALE GENOMIC DNA]</scope>
    <source>
        <strain evidence="1 2">MPI-SDFR-AT-0080</strain>
    </source>
</reference>
<dbReference type="EMBL" id="JAGTJR010000089">
    <property type="protein sequence ID" value="KAH7012356.1"/>
    <property type="molecule type" value="Genomic_DNA"/>
</dbReference>